<name>W6AMP2_9MOLU</name>
<dbReference type="STRING" id="838561.P344_05720"/>
<dbReference type="KEGG" id="smia:P344_05720"/>
<keyword evidence="1" id="KW-1133">Transmembrane helix</keyword>
<dbReference type="PATRIC" id="fig|838561.3.peg.1092"/>
<sequence>MGGEVALVSFLTWIDEPLVFIWIFLSSSLLVIHAVLTAIFAPRWSLEWEFG</sequence>
<evidence type="ECO:0000256" key="1">
    <source>
        <dbReference type="SAM" id="Phobius"/>
    </source>
</evidence>
<keyword evidence="1" id="KW-0472">Membrane</keyword>
<reference evidence="2 3" key="1">
    <citation type="submission" date="2013-09" db="EMBL/GenBank/DDBJ databases">
        <title>Complete genome sequence of Spiroplasma mirum suckling mouse cataract agent.</title>
        <authorList>
            <person name="Landry C.A."/>
            <person name="Bastian F.O."/>
            <person name="Thune R.L."/>
        </authorList>
    </citation>
    <scope>NUCLEOTIDE SEQUENCE [LARGE SCALE GENOMIC DNA]</scope>
    <source>
        <strain evidence="2 3">SMCA</strain>
    </source>
</reference>
<dbReference type="AlphaFoldDB" id="W6AMP2"/>
<proteinExistence type="predicted"/>
<gene>
    <name evidence="2" type="ORF">P344_05720</name>
</gene>
<dbReference type="HOGENOM" id="CLU_3103999_0_0_14"/>
<evidence type="ECO:0000313" key="3">
    <source>
        <dbReference type="Proteomes" id="UP000019260"/>
    </source>
</evidence>
<protein>
    <submittedName>
        <fullName evidence="2">Uncharacterized protein</fullName>
    </submittedName>
</protein>
<evidence type="ECO:0000313" key="2">
    <source>
        <dbReference type="EMBL" id="AHI58452.1"/>
    </source>
</evidence>
<keyword evidence="1" id="KW-0812">Transmembrane</keyword>
<feature type="transmembrane region" description="Helical" evidence="1">
    <location>
        <begin position="20"/>
        <end position="41"/>
    </location>
</feature>
<dbReference type="EMBL" id="CP006720">
    <property type="protein sequence ID" value="AHI58452.1"/>
    <property type="molecule type" value="Genomic_DNA"/>
</dbReference>
<accession>W6AMP2</accession>
<dbReference type="Proteomes" id="UP000019260">
    <property type="component" value="Chromosome"/>
</dbReference>
<organism evidence="2 3">
    <name type="scientific">Spiroplasma mirum ATCC 29335</name>
    <dbReference type="NCBI Taxonomy" id="838561"/>
    <lineage>
        <taxon>Bacteria</taxon>
        <taxon>Bacillati</taxon>
        <taxon>Mycoplasmatota</taxon>
        <taxon>Mollicutes</taxon>
        <taxon>Entomoplasmatales</taxon>
        <taxon>Spiroplasmataceae</taxon>
        <taxon>Spiroplasma</taxon>
    </lineage>
</organism>
<keyword evidence="3" id="KW-1185">Reference proteome</keyword>